<dbReference type="RefSeq" id="WP_159541882.1">
    <property type="nucleotide sequence ID" value="NZ_CP047156.1"/>
</dbReference>
<dbReference type="PANTHER" id="PTHR43205:SF7">
    <property type="entry name" value="PROSTAGLANDIN REDUCTASE 1"/>
    <property type="match status" value="1"/>
</dbReference>
<dbReference type="InterPro" id="IPR045010">
    <property type="entry name" value="MDR_fam"/>
</dbReference>
<dbReference type="AlphaFoldDB" id="A0A7L4YHE0"/>
<dbReference type="Gene3D" id="3.90.180.10">
    <property type="entry name" value="Medium-chain alcohol dehydrogenases, catalytic domain"/>
    <property type="match status" value="1"/>
</dbReference>
<reference evidence="3 4" key="1">
    <citation type="journal article" date="2018" name="Int. J. Syst. Evol. Microbiol.">
        <title>Epidermidibacterium keratini gen. nov., sp. nov., a member of the family Sporichthyaceae, isolated from keratin epidermis.</title>
        <authorList>
            <person name="Lee D.G."/>
            <person name="Trujillo M.E."/>
            <person name="Kang S."/>
            <person name="Nam J.J."/>
            <person name="Kim Y.J."/>
        </authorList>
    </citation>
    <scope>NUCLEOTIDE SEQUENCE [LARGE SCALE GENOMIC DNA]</scope>
    <source>
        <strain evidence="3 4">EPI-7</strain>
    </source>
</reference>
<dbReference type="Proteomes" id="UP000463857">
    <property type="component" value="Chromosome"/>
</dbReference>
<dbReference type="KEGG" id="eke:EK0264_00445"/>
<dbReference type="EMBL" id="CP047156">
    <property type="protein sequence ID" value="QHB98915.1"/>
    <property type="molecule type" value="Genomic_DNA"/>
</dbReference>
<keyword evidence="1" id="KW-0560">Oxidoreductase</keyword>
<dbReference type="InterPro" id="IPR013149">
    <property type="entry name" value="ADH-like_C"/>
</dbReference>
<accession>A0A7L4YHE0</accession>
<dbReference type="SUPFAM" id="SSF50129">
    <property type="entry name" value="GroES-like"/>
    <property type="match status" value="2"/>
</dbReference>
<dbReference type="Gene3D" id="3.40.50.720">
    <property type="entry name" value="NAD(P)-binding Rossmann-like Domain"/>
    <property type="match status" value="1"/>
</dbReference>
<evidence type="ECO:0000313" key="4">
    <source>
        <dbReference type="Proteomes" id="UP000463857"/>
    </source>
</evidence>
<dbReference type="Pfam" id="PF00107">
    <property type="entry name" value="ADH_zinc_N"/>
    <property type="match status" value="1"/>
</dbReference>
<protein>
    <submittedName>
        <fullName evidence="3">Zinc-binding dehydrogenase</fullName>
    </submittedName>
</protein>
<evidence type="ECO:0000259" key="2">
    <source>
        <dbReference type="SMART" id="SM00829"/>
    </source>
</evidence>
<dbReference type="InterPro" id="IPR011032">
    <property type="entry name" value="GroES-like_sf"/>
</dbReference>
<evidence type="ECO:0000313" key="3">
    <source>
        <dbReference type="EMBL" id="QHB98915.1"/>
    </source>
</evidence>
<dbReference type="SMART" id="SM00829">
    <property type="entry name" value="PKS_ER"/>
    <property type="match status" value="1"/>
</dbReference>
<dbReference type="OrthoDB" id="9805663at2"/>
<dbReference type="CDD" id="cd05288">
    <property type="entry name" value="PGDH"/>
    <property type="match status" value="1"/>
</dbReference>
<dbReference type="InterPro" id="IPR036291">
    <property type="entry name" value="NAD(P)-bd_dom_sf"/>
</dbReference>
<proteinExistence type="predicted"/>
<dbReference type="FunFam" id="3.40.50.720:FF:000121">
    <property type="entry name" value="Prostaglandin reductase 2"/>
    <property type="match status" value="1"/>
</dbReference>
<gene>
    <name evidence="3" type="ORF">EK0264_00445</name>
</gene>
<dbReference type="Pfam" id="PF16884">
    <property type="entry name" value="ADH_N_2"/>
    <property type="match status" value="1"/>
</dbReference>
<dbReference type="InterPro" id="IPR041694">
    <property type="entry name" value="ADH_N_2"/>
</dbReference>
<evidence type="ECO:0000256" key="1">
    <source>
        <dbReference type="ARBA" id="ARBA00023002"/>
    </source>
</evidence>
<dbReference type="SUPFAM" id="SSF51735">
    <property type="entry name" value="NAD(P)-binding Rossmann-fold domains"/>
    <property type="match status" value="1"/>
</dbReference>
<dbReference type="GO" id="GO:0016628">
    <property type="term" value="F:oxidoreductase activity, acting on the CH-CH group of donors, NAD or NADP as acceptor"/>
    <property type="evidence" value="ECO:0007669"/>
    <property type="project" value="InterPro"/>
</dbReference>
<keyword evidence="4" id="KW-1185">Reference proteome</keyword>
<sequence>MTTTTRIVLASRPKGEPTPENFRTETAEIGPVDNGDVLLQTLYLSLDPYMRGRMNDAKSYADPVEIGQPMVGGTVSRVVESAHPNLAEGDIVLGYGGWQTYSIEPGKSLVGLDGFPAPLPAALGVLGMPGFTAYAGLLTIGQPKPAETVVVAAATGPVGSAVGQIAKIKGARAVGIAGGEKKVEALRELGFDAAIDHRAPDFDEQLAAATPDGIDVYFENVGGKVWEAVLARMNEFGRVPVCGLVSGYNATSLPEGPNRVPQLMGLVLQRSLTLRGFIQREFVDQLPQFRAEMGKWVADGQVKYHEDVVDGLDSAVPAFIGMLRGDNFGKVVVKVAD</sequence>
<feature type="domain" description="Enoyl reductase (ER)" evidence="2">
    <location>
        <begin position="17"/>
        <end position="333"/>
    </location>
</feature>
<dbReference type="PANTHER" id="PTHR43205">
    <property type="entry name" value="PROSTAGLANDIN REDUCTASE"/>
    <property type="match status" value="1"/>
</dbReference>
<organism evidence="3 4">
    <name type="scientific">Epidermidibacterium keratini</name>
    <dbReference type="NCBI Taxonomy" id="1891644"/>
    <lineage>
        <taxon>Bacteria</taxon>
        <taxon>Bacillati</taxon>
        <taxon>Actinomycetota</taxon>
        <taxon>Actinomycetes</taxon>
        <taxon>Sporichthyales</taxon>
        <taxon>Sporichthyaceae</taxon>
        <taxon>Epidermidibacterium</taxon>
    </lineage>
</organism>
<dbReference type="InterPro" id="IPR020843">
    <property type="entry name" value="ER"/>
</dbReference>
<name>A0A7L4YHE0_9ACTN</name>
<dbReference type="InParanoid" id="A0A7L4YHE0"/>